<name>A0A8S9Q518_BRACR</name>
<evidence type="ECO:0000313" key="2">
    <source>
        <dbReference type="Proteomes" id="UP000712600"/>
    </source>
</evidence>
<gene>
    <name evidence="1" type="ORF">F2Q69_00020271</name>
</gene>
<reference evidence="1" key="1">
    <citation type="submission" date="2019-12" db="EMBL/GenBank/DDBJ databases">
        <title>Genome sequencing and annotation of Brassica cretica.</title>
        <authorList>
            <person name="Studholme D.J."/>
            <person name="Sarris P."/>
        </authorList>
    </citation>
    <scope>NUCLEOTIDE SEQUENCE</scope>
    <source>
        <strain evidence="1">PFS-109/04</strain>
        <tissue evidence="1">Leaf</tissue>
    </source>
</reference>
<sequence length="86" mass="9327">MCLQTLSLLLNLFDWNTEVRRVLNVGAFLEAEASSAELTTTSVREGCGDGQPDLSLTHVLFSEILLVSTRVGFRVWLTAPGMSSPG</sequence>
<evidence type="ECO:0000313" key="1">
    <source>
        <dbReference type="EMBL" id="KAF3536031.1"/>
    </source>
</evidence>
<dbReference type="AlphaFoldDB" id="A0A8S9Q518"/>
<dbReference type="EMBL" id="QGKX02001290">
    <property type="protein sequence ID" value="KAF3536031.1"/>
    <property type="molecule type" value="Genomic_DNA"/>
</dbReference>
<protein>
    <submittedName>
        <fullName evidence="1">Uncharacterized protein</fullName>
    </submittedName>
</protein>
<organism evidence="1 2">
    <name type="scientific">Brassica cretica</name>
    <name type="common">Mustard</name>
    <dbReference type="NCBI Taxonomy" id="69181"/>
    <lineage>
        <taxon>Eukaryota</taxon>
        <taxon>Viridiplantae</taxon>
        <taxon>Streptophyta</taxon>
        <taxon>Embryophyta</taxon>
        <taxon>Tracheophyta</taxon>
        <taxon>Spermatophyta</taxon>
        <taxon>Magnoliopsida</taxon>
        <taxon>eudicotyledons</taxon>
        <taxon>Gunneridae</taxon>
        <taxon>Pentapetalae</taxon>
        <taxon>rosids</taxon>
        <taxon>malvids</taxon>
        <taxon>Brassicales</taxon>
        <taxon>Brassicaceae</taxon>
        <taxon>Brassiceae</taxon>
        <taxon>Brassica</taxon>
    </lineage>
</organism>
<accession>A0A8S9Q518</accession>
<comment type="caution">
    <text evidence="1">The sequence shown here is derived from an EMBL/GenBank/DDBJ whole genome shotgun (WGS) entry which is preliminary data.</text>
</comment>
<proteinExistence type="predicted"/>
<dbReference type="Proteomes" id="UP000712600">
    <property type="component" value="Unassembled WGS sequence"/>
</dbReference>